<gene>
    <name evidence="1" type="ORF">BST25_16300</name>
</gene>
<proteinExistence type="predicted"/>
<dbReference type="STRING" id="53376.BST25_16300"/>
<comment type="caution">
    <text evidence="1">The sequence shown here is derived from an EMBL/GenBank/DDBJ whole genome shotgun (WGS) entry which is preliminary data.</text>
</comment>
<reference evidence="1 2" key="1">
    <citation type="submission" date="2017-02" db="EMBL/GenBank/DDBJ databases">
        <title>The new phylogeny of genus Mycobacterium.</title>
        <authorList>
            <person name="Tortoli E."/>
            <person name="Trovato A."/>
            <person name="Cirillo D.M."/>
        </authorList>
    </citation>
    <scope>NUCLEOTIDE SEQUENCE [LARGE SCALE GENOMIC DNA]</scope>
    <source>
        <strain evidence="1 2">DSM 44471</strain>
    </source>
</reference>
<keyword evidence="2" id="KW-1185">Reference proteome</keyword>
<sequence length="177" mass="19358">MTMTDLAVLEREIMRSVSRKVHDRLRKAADAQLSPEAFGDPEAIAEAMVAALPLGHVFDELSGPFYDTSGLARWLGISRQALHQRIAQHAMLGCPLADGGVVYPVWQFLDSGATIPSLRAVLTALAEGTDDAWMMALWMRAPSDRLDGACPSEWLREGRDAERVVAMAREVAAGWRA</sequence>
<evidence type="ECO:0000313" key="1">
    <source>
        <dbReference type="EMBL" id="ORA71725.1"/>
    </source>
</evidence>
<organism evidence="1 2">
    <name type="scientific">Mycobacterium heidelbergense</name>
    <dbReference type="NCBI Taxonomy" id="53376"/>
    <lineage>
        <taxon>Bacteria</taxon>
        <taxon>Bacillati</taxon>
        <taxon>Actinomycetota</taxon>
        <taxon>Actinomycetes</taxon>
        <taxon>Mycobacteriales</taxon>
        <taxon>Mycobacteriaceae</taxon>
        <taxon>Mycobacterium</taxon>
        <taxon>Mycobacterium simiae complex</taxon>
    </lineage>
</organism>
<dbReference type="AlphaFoldDB" id="A0A1X0DH66"/>
<name>A0A1X0DH66_MYCHE</name>
<dbReference type="Proteomes" id="UP000192566">
    <property type="component" value="Unassembled WGS sequence"/>
</dbReference>
<protein>
    <submittedName>
        <fullName evidence="1">Uncharacterized protein</fullName>
    </submittedName>
</protein>
<evidence type="ECO:0000313" key="2">
    <source>
        <dbReference type="Proteomes" id="UP000192566"/>
    </source>
</evidence>
<accession>A0A1X0DH66</accession>
<dbReference type="EMBL" id="MVHR01000024">
    <property type="protein sequence ID" value="ORA71725.1"/>
    <property type="molecule type" value="Genomic_DNA"/>
</dbReference>